<dbReference type="GO" id="GO:0000178">
    <property type="term" value="C:exosome (RNase complex)"/>
    <property type="evidence" value="ECO:0007669"/>
    <property type="project" value="TreeGrafter"/>
</dbReference>
<evidence type="ECO:0000256" key="2">
    <source>
        <dbReference type="ARBA" id="ARBA00009154"/>
    </source>
</evidence>
<dbReference type="InterPro" id="IPR007146">
    <property type="entry name" value="Sas10/Utp3/C1D"/>
</dbReference>
<comment type="similarity">
    <text evidence="2 6">Belongs to the C1D family.</text>
</comment>
<feature type="region of interest" description="Disordered" evidence="7">
    <location>
        <begin position="180"/>
        <end position="204"/>
    </location>
</feature>
<dbReference type="Pfam" id="PF04000">
    <property type="entry name" value="Sas10_Utp3"/>
    <property type="match status" value="1"/>
</dbReference>
<sequence>MDQDIKKIKPYINNIKKQLNALAPHLETLTKKPLDEQLLEENLERNKLDISNTYAYVLNSLFFAYGKVVGLQKENIDLIRTELNRVQNYMKQTNDYDNKISNLKQKNKDYQNNLKNNISKSLNNEPSISKKNFQGKHTKFENNDDDNNNKKNEENDEDKNLSEYNSNLVNEITERIIKSKSKKDKIAKRQTNKNKNNKNKIGKI</sequence>
<evidence type="ECO:0000256" key="5">
    <source>
        <dbReference type="ARBA" id="ARBA00023242"/>
    </source>
</evidence>
<evidence type="ECO:0000313" key="8">
    <source>
        <dbReference type="EMBL" id="SMN18425.1"/>
    </source>
</evidence>
<evidence type="ECO:0000256" key="3">
    <source>
        <dbReference type="ARBA" id="ARBA00022552"/>
    </source>
</evidence>
<protein>
    <recommendedName>
        <fullName evidence="6">Exosome complex protein</fullName>
    </recommendedName>
</protein>
<dbReference type="OrthoDB" id="1421013at2759"/>
<evidence type="ECO:0000256" key="4">
    <source>
        <dbReference type="ARBA" id="ARBA00022884"/>
    </source>
</evidence>
<evidence type="ECO:0000256" key="7">
    <source>
        <dbReference type="SAM" id="MobiDB-lite"/>
    </source>
</evidence>
<accession>A0A1X7QY93</accession>
<organism evidence="8 9">
    <name type="scientific">Maudiozyma saulgeensis</name>
    <dbReference type="NCBI Taxonomy" id="1789683"/>
    <lineage>
        <taxon>Eukaryota</taxon>
        <taxon>Fungi</taxon>
        <taxon>Dikarya</taxon>
        <taxon>Ascomycota</taxon>
        <taxon>Saccharomycotina</taxon>
        <taxon>Saccharomycetes</taxon>
        <taxon>Saccharomycetales</taxon>
        <taxon>Saccharomycetaceae</taxon>
        <taxon>Maudiozyma</taxon>
    </lineage>
</organism>
<keyword evidence="5 6" id="KW-0539">Nucleus</keyword>
<dbReference type="EMBL" id="FXLY01000002">
    <property type="protein sequence ID" value="SMN18425.1"/>
    <property type="molecule type" value="Genomic_DNA"/>
</dbReference>
<dbReference type="GO" id="GO:0003723">
    <property type="term" value="F:RNA binding"/>
    <property type="evidence" value="ECO:0007669"/>
    <property type="project" value="UniProtKB-UniRule"/>
</dbReference>
<name>A0A1X7QY93_9SACH</name>
<evidence type="ECO:0000256" key="1">
    <source>
        <dbReference type="ARBA" id="ARBA00004123"/>
    </source>
</evidence>
<evidence type="ECO:0000313" key="9">
    <source>
        <dbReference type="Proteomes" id="UP000196158"/>
    </source>
</evidence>
<dbReference type="Proteomes" id="UP000196158">
    <property type="component" value="Unassembled WGS sequence"/>
</dbReference>
<dbReference type="GO" id="GO:0003677">
    <property type="term" value="F:DNA binding"/>
    <property type="evidence" value="ECO:0007669"/>
    <property type="project" value="TreeGrafter"/>
</dbReference>
<keyword evidence="3 6" id="KW-0698">rRNA processing</keyword>
<proteinExistence type="inferred from homology"/>
<comment type="function">
    <text evidence="6">Required for exosome-dependent processing of pre-rRNA and small nucleolar RNA (snRNA) precursors. Involved in processing of 35S pre-rRNA at the A0, A1 and A2 sites.</text>
</comment>
<feature type="region of interest" description="Disordered" evidence="7">
    <location>
        <begin position="117"/>
        <end position="166"/>
    </location>
</feature>
<dbReference type="AlphaFoldDB" id="A0A1X7QY93"/>
<feature type="compositionally biased region" description="Basic and acidic residues" evidence="7">
    <location>
        <begin position="138"/>
        <end position="161"/>
    </location>
</feature>
<gene>
    <name evidence="8" type="ORF">KASA_0Q08998G</name>
</gene>
<comment type="subcellular location">
    <subcellularLocation>
        <location evidence="1 6">Nucleus</location>
    </subcellularLocation>
</comment>
<keyword evidence="4 6" id="KW-0694">RNA-binding</keyword>
<evidence type="ECO:0000256" key="6">
    <source>
        <dbReference type="RuleBase" id="RU368003"/>
    </source>
</evidence>
<reference evidence="8 9" key="1">
    <citation type="submission" date="2017-04" db="EMBL/GenBank/DDBJ databases">
        <authorList>
            <person name="Afonso C.L."/>
            <person name="Miller P.J."/>
            <person name="Scott M.A."/>
            <person name="Spackman E."/>
            <person name="Goraichik I."/>
            <person name="Dimitrov K.M."/>
            <person name="Suarez D.L."/>
            <person name="Swayne D.E."/>
        </authorList>
    </citation>
    <scope>NUCLEOTIDE SEQUENCE [LARGE SCALE GENOMIC DNA]</scope>
</reference>
<dbReference type="STRING" id="1789683.A0A1X7QY93"/>
<dbReference type="PANTHER" id="PTHR15341:SF3">
    <property type="entry name" value="NUCLEAR NUCLEIC ACID-BINDING PROTEIN C1D"/>
    <property type="match status" value="1"/>
</dbReference>
<dbReference type="GO" id="GO:0005730">
    <property type="term" value="C:nucleolus"/>
    <property type="evidence" value="ECO:0007669"/>
    <property type="project" value="TreeGrafter"/>
</dbReference>
<keyword evidence="9" id="KW-1185">Reference proteome</keyword>
<dbReference type="PANTHER" id="PTHR15341">
    <property type="entry name" value="SUN-COR STEROID HORMONE RECEPTOR CO-REPRESSOR"/>
    <property type="match status" value="1"/>
</dbReference>
<dbReference type="GO" id="GO:0000460">
    <property type="term" value="P:maturation of 5.8S rRNA"/>
    <property type="evidence" value="ECO:0007669"/>
    <property type="project" value="TreeGrafter"/>
</dbReference>
<dbReference type="InterPro" id="IPR011082">
    <property type="entry name" value="Exosome-assoc_fac/DNA_repair"/>
</dbReference>
<dbReference type="GO" id="GO:0010468">
    <property type="term" value="P:regulation of gene expression"/>
    <property type="evidence" value="ECO:0007669"/>
    <property type="project" value="TreeGrafter"/>
</dbReference>